<evidence type="ECO:0000313" key="2">
    <source>
        <dbReference type="Proteomes" id="UP001497680"/>
    </source>
</evidence>
<reference evidence="1 2" key="1">
    <citation type="journal article" date="2022" name="New Phytol.">
        <title>Ecological generalism drives hyperdiversity of secondary metabolite gene clusters in xylarialean endophytes.</title>
        <authorList>
            <person name="Franco M.E.E."/>
            <person name="Wisecaver J.H."/>
            <person name="Arnold A.E."/>
            <person name="Ju Y.M."/>
            <person name="Slot J.C."/>
            <person name="Ahrendt S."/>
            <person name="Moore L.P."/>
            <person name="Eastman K.E."/>
            <person name="Scott K."/>
            <person name="Konkel Z."/>
            <person name="Mondo S.J."/>
            <person name="Kuo A."/>
            <person name="Hayes R.D."/>
            <person name="Haridas S."/>
            <person name="Andreopoulos B."/>
            <person name="Riley R."/>
            <person name="LaButti K."/>
            <person name="Pangilinan J."/>
            <person name="Lipzen A."/>
            <person name="Amirebrahimi M."/>
            <person name="Yan J."/>
            <person name="Adam C."/>
            <person name="Keymanesh K."/>
            <person name="Ng V."/>
            <person name="Louie K."/>
            <person name="Northen T."/>
            <person name="Drula E."/>
            <person name="Henrissat B."/>
            <person name="Hsieh H.M."/>
            <person name="Youens-Clark K."/>
            <person name="Lutzoni F."/>
            <person name="Miadlikowska J."/>
            <person name="Eastwood D.C."/>
            <person name="Hamelin R.C."/>
            <person name="Grigoriev I.V."/>
            <person name="U'Ren J.M."/>
        </authorList>
    </citation>
    <scope>NUCLEOTIDE SEQUENCE [LARGE SCALE GENOMIC DNA]</scope>
    <source>
        <strain evidence="1 2">ER1909</strain>
    </source>
</reference>
<sequence length="243" mass="27659">MPLIVLPAQVADIEPIYDVYFAAFQNEPIIDLLYPGGVDRKAHIEGTKLWWAHNTALYTIKCIDTDIGEVVGMATYDVFWRPGKDNGWEKPAGIPWLEGKEKEKCEAVLRPMWDMRDELFGKEHQYIYLSSMATHPDHQRRGVGRLLMQWGINVAEQIGIPMYLESSKPGLRLYESMGFERLTHVRLVHREEVTGRPDEQIPLMMRMPSAAKGLSFKEWADSGYPKSYQVKGTGGQSSPSDSD</sequence>
<organism evidence="1 2">
    <name type="scientific">Hypoxylon rubiginosum</name>
    <dbReference type="NCBI Taxonomy" id="110542"/>
    <lineage>
        <taxon>Eukaryota</taxon>
        <taxon>Fungi</taxon>
        <taxon>Dikarya</taxon>
        <taxon>Ascomycota</taxon>
        <taxon>Pezizomycotina</taxon>
        <taxon>Sordariomycetes</taxon>
        <taxon>Xylariomycetidae</taxon>
        <taxon>Xylariales</taxon>
        <taxon>Hypoxylaceae</taxon>
        <taxon>Hypoxylon</taxon>
    </lineage>
</organism>
<gene>
    <name evidence="1" type="ORF">F4821DRAFT_211873</name>
</gene>
<dbReference type="EMBL" id="MU394288">
    <property type="protein sequence ID" value="KAI6091116.1"/>
    <property type="molecule type" value="Genomic_DNA"/>
</dbReference>
<protein>
    <submittedName>
        <fullName evidence="1">Acyl-CoA N-acyltransferase</fullName>
    </submittedName>
</protein>
<name>A0ACC0DFF7_9PEZI</name>
<proteinExistence type="predicted"/>
<dbReference type="Proteomes" id="UP001497680">
    <property type="component" value="Unassembled WGS sequence"/>
</dbReference>
<keyword evidence="2" id="KW-1185">Reference proteome</keyword>
<accession>A0ACC0DFF7</accession>
<comment type="caution">
    <text evidence="1">The sequence shown here is derived from an EMBL/GenBank/DDBJ whole genome shotgun (WGS) entry which is preliminary data.</text>
</comment>
<evidence type="ECO:0000313" key="1">
    <source>
        <dbReference type="EMBL" id="KAI6091116.1"/>
    </source>
</evidence>